<evidence type="ECO:0000259" key="2">
    <source>
        <dbReference type="Pfam" id="PF04235"/>
    </source>
</evidence>
<proteinExistence type="predicted"/>
<feature type="transmembrane region" description="Helical" evidence="1">
    <location>
        <begin position="16"/>
        <end position="36"/>
    </location>
</feature>
<dbReference type="EMBL" id="WNDS01000008">
    <property type="protein sequence ID" value="KAF1012735.1"/>
    <property type="molecule type" value="Genomic_DNA"/>
</dbReference>
<feature type="transmembrane region" description="Helical" evidence="1">
    <location>
        <begin position="317"/>
        <end position="336"/>
    </location>
</feature>
<dbReference type="AlphaFoldDB" id="A0A7V8FCX4"/>
<feature type="transmembrane region" description="Helical" evidence="1">
    <location>
        <begin position="274"/>
        <end position="296"/>
    </location>
</feature>
<evidence type="ECO:0000256" key="1">
    <source>
        <dbReference type="SAM" id="Phobius"/>
    </source>
</evidence>
<reference evidence="4" key="1">
    <citation type="journal article" date="2020" name="MBio">
        <title>Horizontal gene transfer to a defensive symbiont with a reduced genome amongst a multipartite beetle microbiome.</title>
        <authorList>
            <person name="Waterworth S.C."/>
            <person name="Florez L.V."/>
            <person name="Rees E.R."/>
            <person name="Hertweck C."/>
            <person name="Kaltenpoth M."/>
            <person name="Kwan J.C."/>
        </authorList>
    </citation>
    <scope>NUCLEOTIDE SEQUENCE [LARGE SCALE GENOMIC DNA]</scope>
</reference>
<dbReference type="PANTHER" id="PTHR30590:SF2">
    <property type="entry name" value="INNER MEMBRANE PROTEIN"/>
    <property type="match status" value="1"/>
</dbReference>
<feature type="transmembrane region" description="Helical" evidence="1">
    <location>
        <begin position="197"/>
        <end position="217"/>
    </location>
</feature>
<sequence length="389" mass="43338">MNARTPRQPLIDALRGFALLGVFLVNLRFFSLDALLTDSAQQGLPHPLLDQAIRTSMEWLVDMKAITLFTLLFGMGVAMQLDTRRSGSVAMHLRRMGVLLLIGLLHSALLWWGDILLTYALVGLLLPLFRRCSDRSLLLWGVCIAFLPALLSPWVRQWVALLLPRADMNAALVQALASGSPVQAAWHNLLFAAWMRLTNWGLLFFVLGPFLLGYWAGRRGVLQQPLQHLPLLRALALGGLLLGAVFLWVDNHADALKQAWPALRSGVPAFLLRVAYRVAPLALGIAAAALFALLYLQPWAERVLRMFIPAGRMALTNYLAQSLICVPLFAGFGAGIGPWQGLWPALLVAALVFPLQLWASAWWLRGHYFGPVEWLWRSASEGRWLPLRR</sequence>
<comment type="caution">
    <text evidence="3">The sequence shown here is derived from an EMBL/GenBank/DDBJ whole genome shotgun (WGS) entry which is preliminary data.</text>
</comment>
<keyword evidence="1" id="KW-0472">Membrane</keyword>
<dbReference type="PANTHER" id="PTHR30590">
    <property type="entry name" value="INNER MEMBRANE PROTEIN"/>
    <property type="match status" value="1"/>
</dbReference>
<gene>
    <name evidence="3" type="ORF">GAK31_03952</name>
</gene>
<organism evidence="3 4">
    <name type="scientific">Stenotrophomonas maltophilia</name>
    <name type="common">Pseudomonas maltophilia</name>
    <name type="synonym">Xanthomonas maltophilia</name>
    <dbReference type="NCBI Taxonomy" id="40324"/>
    <lineage>
        <taxon>Bacteria</taxon>
        <taxon>Pseudomonadati</taxon>
        <taxon>Pseudomonadota</taxon>
        <taxon>Gammaproteobacteria</taxon>
        <taxon>Lysobacterales</taxon>
        <taxon>Lysobacteraceae</taxon>
        <taxon>Stenotrophomonas</taxon>
        <taxon>Stenotrophomonas maltophilia group</taxon>
    </lineage>
</organism>
<keyword evidence="1" id="KW-0812">Transmembrane</keyword>
<evidence type="ECO:0000313" key="4">
    <source>
        <dbReference type="Proteomes" id="UP000487117"/>
    </source>
</evidence>
<dbReference type="InterPro" id="IPR007349">
    <property type="entry name" value="DUF418"/>
</dbReference>
<dbReference type="InterPro" id="IPR052529">
    <property type="entry name" value="Bact_Transport_Assoc"/>
</dbReference>
<feature type="transmembrane region" description="Helical" evidence="1">
    <location>
        <begin position="342"/>
        <end position="364"/>
    </location>
</feature>
<keyword evidence="1" id="KW-1133">Transmembrane helix</keyword>
<accession>A0A7V8FCX4</accession>
<feature type="transmembrane region" description="Helical" evidence="1">
    <location>
        <begin position="229"/>
        <end position="249"/>
    </location>
</feature>
<dbReference type="Pfam" id="PF04235">
    <property type="entry name" value="DUF418"/>
    <property type="match status" value="1"/>
</dbReference>
<feature type="transmembrane region" description="Helical" evidence="1">
    <location>
        <begin position="98"/>
        <end position="125"/>
    </location>
</feature>
<protein>
    <recommendedName>
        <fullName evidence="2">DUF418 domain-containing protein</fullName>
    </recommendedName>
</protein>
<dbReference type="Proteomes" id="UP000487117">
    <property type="component" value="Unassembled WGS sequence"/>
</dbReference>
<feature type="transmembrane region" description="Helical" evidence="1">
    <location>
        <begin position="137"/>
        <end position="155"/>
    </location>
</feature>
<feature type="domain" description="DUF418" evidence="2">
    <location>
        <begin position="216"/>
        <end position="381"/>
    </location>
</feature>
<name>A0A7V8FCX4_STEMA</name>
<evidence type="ECO:0000313" key="3">
    <source>
        <dbReference type="EMBL" id="KAF1012735.1"/>
    </source>
</evidence>